<evidence type="ECO:0000256" key="3">
    <source>
        <dbReference type="ARBA" id="ARBA00020739"/>
    </source>
</evidence>
<feature type="domain" description="Polysaccharide chain length determinant N-terminal" evidence="10">
    <location>
        <begin position="2"/>
        <end position="92"/>
    </location>
</feature>
<dbReference type="EMBL" id="JAAMFJ010000001">
    <property type="protein sequence ID" value="MBS9335783.1"/>
    <property type="molecule type" value="Genomic_DNA"/>
</dbReference>
<dbReference type="InterPro" id="IPR003856">
    <property type="entry name" value="LPS_length_determ_N"/>
</dbReference>
<evidence type="ECO:0000256" key="6">
    <source>
        <dbReference type="ARBA" id="ARBA00022989"/>
    </source>
</evidence>
<organism evidence="11 12">
    <name type="scientific">Fructobacillus papyrifericola</name>
    <dbReference type="NCBI Taxonomy" id="2713172"/>
    <lineage>
        <taxon>Bacteria</taxon>
        <taxon>Bacillati</taxon>
        <taxon>Bacillota</taxon>
        <taxon>Bacilli</taxon>
        <taxon>Lactobacillales</taxon>
        <taxon>Lactobacillaceae</taxon>
        <taxon>Fructobacillus</taxon>
    </lineage>
</organism>
<feature type="transmembrane region" description="Helical" evidence="9">
    <location>
        <begin position="175"/>
        <end position="196"/>
    </location>
</feature>
<evidence type="ECO:0000313" key="11">
    <source>
        <dbReference type="EMBL" id="MBS9335783.1"/>
    </source>
</evidence>
<evidence type="ECO:0000259" key="10">
    <source>
        <dbReference type="Pfam" id="PF02706"/>
    </source>
</evidence>
<evidence type="ECO:0000256" key="9">
    <source>
        <dbReference type="SAM" id="Phobius"/>
    </source>
</evidence>
<comment type="function">
    <text evidence="8">Required for CpsD phosphorylation. Involved in the regulation of capsular polysaccharide biosynthesis. May be part of a complex that directs the coordinated polymerization and export to the cell surface of the capsular polysaccharide.</text>
</comment>
<keyword evidence="7 9" id="KW-0472">Membrane</keyword>
<dbReference type="PANTHER" id="PTHR32309:SF31">
    <property type="entry name" value="CAPSULAR EXOPOLYSACCHARIDE FAMILY"/>
    <property type="match status" value="1"/>
</dbReference>
<evidence type="ECO:0000256" key="7">
    <source>
        <dbReference type="ARBA" id="ARBA00023136"/>
    </source>
</evidence>
<comment type="subcellular location">
    <subcellularLocation>
        <location evidence="1">Cell membrane</location>
        <topology evidence="1">Multi-pass membrane protein</topology>
    </subcellularLocation>
</comment>
<comment type="similarity">
    <text evidence="2">Belongs to the CpsC/CapA family.</text>
</comment>
<keyword evidence="5 9" id="KW-0812">Transmembrane</keyword>
<sequence length="207" mass="22786">MEFTFMDLMKRFWKYSWTIVLAMVVFAAAGLTYAKSAKTITNYSATRLVLVAKNNTGVKDPNSRFSADKSLLATYQKLGQDDSIVSEVQNELPYKLTKQEIISAITIDSPSDTLMLSFKAMGSTPYKAKTLANVYADVFSTQAPKLYPDMQAPELLAKASGSDVTRSGMKSTKKLTVFGAIAGMVVSMFIILLTGIRRNYLLAKKQG</sequence>
<dbReference type="RefSeq" id="WP_213792355.1">
    <property type="nucleotide sequence ID" value="NZ_JAAMFJ010000001.1"/>
</dbReference>
<name>A0ABS5QRG3_9LACO</name>
<dbReference type="InterPro" id="IPR050445">
    <property type="entry name" value="Bact_polysacc_biosynth/exp"/>
</dbReference>
<proteinExistence type="inferred from homology"/>
<reference evidence="11 12" key="1">
    <citation type="submission" date="2020-02" db="EMBL/GenBank/DDBJ databases">
        <title>Fructobacillus sp. isolated from paper mulberry of Taiwan.</title>
        <authorList>
            <person name="Lin S.-T."/>
        </authorList>
    </citation>
    <scope>NUCLEOTIDE SEQUENCE [LARGE SCALE GENOMIC DNA]</scope>
    <source>
        <strain evidence="11 12">M1-21</strain>
    </source>
</reference>
<evidence type="ECO:0000256" key="8">
    <source>
        <dbReference type="ARBA" id="ARBA00045736"/>
    </source>
</evidence>
<dbReference type="Proteomes" id="UP000735205">
    <property type="component" value="Unassembled WGS sequence"/>
</dbReference>
<dbReference type="PANTHER" id="PTHR32309">
    <property type="entry name" value="TYROSINE-PROTEIN KINASE"/>
    <property type="match status" value="1"/>
</dbReference>
<gene>
    <name evidence="11" type="ORF">G6R28_00845</name>
</gene>
<accession>A0ABS5QRG3</accession>
<keyword evidence="4" id="KW-1003">Cell membrane</keyword>
<evidence type="ECO:0000256" key="2">
    <source>
        <dbReference type="ARBA" id="ARBA00006683"/>
    </source>
</evidence>
<evidence type="ECO:0000256" key="1">
    <source>
        <dbReference type="ARBA" id="ARBA00004651"/>
    </source>
</evidence>
<evidence type="ECO:0000256" key="5">
    <source>
        <dbReference type="ARBA" id="ARBA00022692"/>
    </source>
</evidence>
<keyword evidence="12" id="KW-1185">Reference proteome</keyword>
<keyword evidence="6 9" id="KW-1133">Transmembrane helix</keyword>
<dbReference type="Pfam" id="PF02706">
    <property type="entry name" value="Wzz"/>
    <property type="match status" value="1"/>
</dbReference>
<protein>
    <recommendedName>
        <fullName evidence="3">Capsular polysaccharide biosynthesis protein CpsC</fullName>
    </recommendedName>
</protein>
<comment type="caution">
    <text evidence="11">The sequence shown here is derived from an EMBL/GenBank/DDBJ whole genome shotgun (WGS) entry which is preliminary data.</text>
</comment>
<evidence type="ECO:0000256" key="4">
    <source>
        <dbReference type="ARBA" id="ARBA00022475"/>
    </source>
</evidence>
<evidence type="ECO:0000313" key="12">
    <source>
        <dbReference type="Proteomes" id="UP000735205"/>
    </source>
</evidence>